<dbReference type="EMBL" id="CP017755">
    <property type="protein sequence ID" value="AOZ10510.1"/>
    <property type="molecule type" value="Genomic_DNA"/>
</dbReference>
<dbReference type="InterPro" id="IPR001789">
    <property type="entry name" value="Sig_transdc_resp-reg_receiver"/>
</dbReference>
<evidence type="ECO:0000259" key="3">
    <source>
        <dbReference type="PROSITE" id="PS50110"/>
    </source>
</evidence>
<dbReference type="Gene3D" id="3.40.50.2300">
    <property type="match status" value="1"/>
</dbReference>
<protein>
    <recommendedName>
        <fullName evidence="3">Response regulatory domain-containing protein</fullName>
    </recommendedName>
</protein>
<feature type="domain" description="Response regulatory" evidence="3">
    <location>
        <begin position="6"/>
        <end position="123"/>
    </location>
</feature>
<dbReference type="InterPro" id="IPR050595">
    <property type="entry name" value="Bact_response_regulator"/>
</dbReference>
<dbReference type="InterPro" id="IPR011006">
    <property type="entry name" value="CheY-like_superfamily"/>
</dbReference>
<evidence type="ECO:0000313" key="5">
    <source>
        <dbReference type="Proteomes" id="UP000177515"/>
    </source>
</evidence>
<evidence type="ECO:0000313" key="4">
    <source>
        <dbReference type="EMBL" id="AOZ10510.1"/>
    </source>
</evidence>
<dbReference type="RefSeq" id="WP_071017874.1">
    <property type="nucleotide sequence ID" value="NZ_CP017755.1"/>
</dbReference>
<keyword evidence="1 2" id="KW-0597">Phosphoprotein</keyword>
<keyword evidence="5" id="KW-1185">Reference proteome</keyword>
<dbReference type="Pfam" id="PF00072">
    <property type="entry name" value="Response_reg"/>
    <property type="match status" value="1"/>
</dbReference>
<dbReference type="Proteomes" id="UP000177515">
    <property type="component" value="Chromosome 2"/>
</dbReference>
<dbReference type="PROSITE" id="PS50110">
    <property type="entry name" value="RESPONSE_REGULATORY"/>
    <property type="match status" value="1"/>
</dbReference>
<proteinExistence type="predicted"/>
<feature type="modified residue" description="4-aspartylphosphate" evidence="2">
    <location>
        <position position="56"/>
    </location>
</feature>
<evidence type="ECO:0000256" key="1">
    <source>
        <dbReference type="ARBA" id="ARBA00022553"/>
    </source>
</evidence>
<organism evidence="4 5">
    <name type="scientific">Cupriavidus malaysiensis</name>
    <dbReference type="NCBI Taxonomy" id="367825"/>
    <lineage>
        <taxon>Bacteria</taxon>
        <taxon>Pseudomonadati</taxon>
        <taxon>Pseudomonadota</taxon>
        <taxon>Betaproteobacteria</taxon>
        <taxon>Burkholderiales</taxon>
        <taxon>Burkholderiaceae</taxon>
        <taxon>Cupriavidus</taxon>
    </lineage>
</organism>
<dbReference type="SUPFAM" id="SSF52172">
    <property type="entry name" value="CheY-like"/>
    <property type="match status" value="1"/>
</dbReference>
<evidence type="ECO:0000256" key="2">
    <source>
        <dbReference type="PROSITE-ProRule" id="PRU00169"/>
    </source>
</evidence>
<accession>A0ABM6FF26</accession>
<name>A0ABM6FF26_9BURK</name>
<dbReference type="PANTHER" id="PTHR44591:SF3">
    <property type="entry name" value="RESPONSE REGULATORY DOMAIN-CONTAINING PROTEIN"/>
    <property type="match status" value="1"/>
</dbReference>
<sequence>MDALRRVLCAEDDPDIRTILELSLATVGGYEVCMCADGRAAVEQAPGFRPDLILLDVMMPGMTGPEAMQAIRAMPALRGTPVVLMSARALPHEIEALLEHGATGVIVKPFDPMTLADNLRIYWEHGRGIGAG</sequence>
<gene>
    <name evidence="4" type="ORF">BKK80_33650</name>
</gene>
<dbReference type="PANTHER" id="PTHR44591">
    <property type="entry name" value="STRESS RESPONSE REGULATOR PROTEIN 1"/>
    <property type="match status" value="1"/>
</dbReference>
<dbReference type="SMART" id="SM00448">
    <property type="entry name" value="REC"/>
    <property type="match status" value="1"/>
</dbReference>
<reference evidence="4 5" key="1">
    <citation type="submission" date="2016-10" db="EMBL/GenBank/DDBJ databases">
        <title>Complete genome sequences of three Cupriavidus strains isolated from various Malaysian environments.</title>
        <authorList>
            <person name="Abdullah A.A.-A."/>
            <person name="Shafie N.A.H."/>
            <person name="Lau N.S."/>
        </authorList>
    </citation>
    <scope>NUCLEOTIDE SEQUENCE [LARGE SCALE GENOMIC DNA]</scope>
    <source>
        <strain evidence="4 5">USMAA1020</strain>
    </source>
</reference>